<evidence type="ECO:0008006" key="3">
    <source>
        <dbReference type="Google" id="ProtNLM"/>
    </source>
</evidence>
<protein>
    <recommendedName>
        <fullName evidence="3">Hsp20/alpha crystallin family protein</fullName>
    </recommendedName>
</protein>
<organism evidence="1 2">
    <name type="scientific">Thermanaerosceptrum fracticalcis</name>
    <dbReference type="NCBI Taxonomy" id="1712410"/>
    <lineage>
        <taxon>Bacteria</taxon>
        <taxon>Bacillati</taxon>
        <taxon>Bacillota</taxon>
        <taxon>Clostridia</taxon>
        <taxon>Eubacteriales</taxon>
        <taxon>Peptococcaceae</taxon>
        <taxon>Thermanaerosceptrum</taxon>
    </lineage>
</organism>
<sequence length="144" mass="16195">MYNNHPAMREFWEQYQRMMQDTLAGTQKLLQSMNTYLEPISRGVKDAGTVGLGNWPAGSSHEIQISNDTVAVTFTVNQVTDKTNTKIYLEGNHLIVDGVIQEKIPLPVAVQKYGGRAKYSQGKLEVILPRDKYLNRQSIPIETG</sequence>
<dbReference type="RefSeq" id="WP_034422052.1">
    <property type="nucleotide sequence ID" value="NZ_CP045798.1"/>
</dbReference>
<keyword evidence="2" id="KW-1185">Reference proteome</keyword>
<dbReference type="SUPFAM" id="SSF49764">
    <property type="entry name" value="HSP20-like chaperones"/>
    <property type="match status" value="1"/>
</dbReference>
<dbReference type="Proteomes" id="UP000515847">
    <property type="component" value="Chromosome"/>
</dbReference>
<dbReference type="CDD" id="cd00298">
    <property type="entry name" value="ACD_sHsps_p23-like"/>
    <property type="match status" value="1"/>
</dbReference>
<dbReference type="EMBL" id="CP045798">
    <property type="protein sequence ID" value="QNB46496.1"/>
    <property type="molecule type" value="Genomic_DNA"/>
</dbReference>
<evidence type="ECO:0000313" key="2">
    <source>
        <dbReference type="Proteomes" id="UP000515847"/>
    </source>
</evidence>
<evidence type="ECO:0000313" key="1">
    <source>
        <dbReference type="EMBL" id="QNB46496.1"/>
    </source>
</evidence>
<accession>A0A7G6E342</accession>
<proteinExistence type="predicted"/>
<gene>
    <name evidence="1" type="ORF">BR63_09340</name>
</gene>
<dbReference type="KEGG" id="tfr:BR63_09340"/>
<dbReference type="InterPro" id="IPR008978">
    <property type="entry name" value="HSP20-like_chaperone"/>
</dbReference>
<dbReference type="AlphaFoldDB" id="A0A7G6E342"/>
<name>A0A7G6E342_THEFR</name>
<reference evidence="1 2" key="1">
    <citation type="journal article" date="2019" name="Front. Microbiol.">
        <title>Thermoanaerosceptrum fracticalcis gen. nov. sp. nov., a Novel Fumarate-Fermenting Microorganism From a Deep Fractured Carbonate Aquifer of the US Great Basin.</title>
        <authorList>
            <person name="Hamilton-Brehm S.D."/>
            <person name="Stewart L.E."/>
            <person name="Zavarin M."/>
            <person name="Caldwell M."/>
            <person name="Lawson P.A."/>
            <person name="Onstott T.C."/>
            <person name="Grzymski J."/>
            <person name="Neveux I."/>
            <person name="Lollar B.S."/>
            <person name="Russell C.E."/>
            <person name="Moser D.P."/>
        </authorList>
    </citation>
    <scope>NUCLEOTIDE SEQUENCE [LARGE SCALE GENOMIC DNA]</scope>
    <source>
        <strain evidence="1 2">DRI-13</strain>
    </source>
</reference>